<reference evidence="11 12" key="1">
    <citation type="journal article" date="2019" name="Environ. Microbiol.">
        <title>Species interactions and distinct microbial communities in high Arctic permafrost affected cryosols are associated with the CH4 and CO2 gas fluxes.</title>
        <authorList>
            <person name="Altshuler I."/>
            <person name="Hamel J."/>
            <person name="Turney S."/>
            <person name="Magnuson E."/>
            <person name="Levesque R."/>
            <person name="Greer C."/>
            <person name="Whyte L.G."/>
        </authorList>
    </citation>
    <scope>NUCLEOTIDE SEQUENCE [LARGE SCALE GENOMIC DNA]</scope>
    <source>
        <strain evidence="11 12">S5.1</strain>
    </source>
</reference>
<dbReference type="Proteomes" id="UP000318413">
    <property type="component" value="Unassembled WGS sequence"/>
</dbReference>
<evidence type="ECO:0000256" key="9">
    <source>
        <dbReference type="ARBA" id="ARBA00023277"/>
    </source>
</evidence>
<dbReference type="InterPro" id="IPR050155">
    <property type="entry name" value="HAD-like_hydrolase_sf"/>
</dbReference>
<dbReference type="GO" id="GO:0008967">
    <property type="term" value="F:phosphoglycolate phosphatase activity"/>
    <property type="evidence" value="ECO:0007669"/>
    <property type="project" value="UniProtKB-UniRule"/>
</dbReference>
<dbReference type="InterPro" id="IPR023198">
    <property type="entry name" value="PGP-like_dom2"/>
</dbReference>
<keyword evidence="9 10" id="KW-0119">Carbohydrate metabolism</keyword>
<comment type="function">
    <text evidence="10">Specifically catalyzes the dephosphorylation of 2-phosphoglycolate. Is involved in the dissimilation of the intracellular 2-phosphoglycolate formed during the DNA repair of 3'-phosphoglycolate ends, a major class of DNA lesions induced by oxidative stress.</text>
</comment>
<protein>
    <recommendedName>
        <fullName evidence="5 10">Phosphoglycolate phosphatase</fullName>
        <shortName evidence="10">PGP</shortName>
        <shortName evidence="10">PGPase</shortName>
        <ecNumber evidence="5 10">3.1.3.18</ecNumber>
    </recommendedName>
</protein>
<dbReference type="HAMAP" id="MF_00495">
    <property type="entry name" value="GPH_hydrolase_bact"/>
    <property type="match status" value="1"/>
</dbReference>
<dbReference type="InterPro" id="IPR041492">
    <property type="entry name" value="HAD_2"/>
</dbReference>
<dbReference type="InterPro" id="IPR036412">
    <property type="entry name" value="HAD-like_sf"/>
</dbReference>
<feature type="binding site" evidence="10">
    <location>
        <position position="17"/>
    </location>
    <ligand>
        <name>Mg(2+)</name>
        <dbReference type="ChEBI" id="CHEBI:18420"/>
    </ligand>
</feature>
<evidence type="ECO:0000256" key="10">
    <source>
        <dbReference type="HAMAP-Rule" id="MF_00495"/>
    </source>
</evidence>
<evidence type="ECO:0000256" key="2">
    <source>
        <dbReference type="ARBA" id="ARBA00001946"/>
    </source>
</evidence>
<keyword evidence="8 10" id="KW-0460">Magnesium</keyword>
<sequence length="230" mass="23765">MAPHSSARTPFDIVGFDLDGTLLDTSGDITAAVNHALASAGRDTLPVERVRTMIGGGSRHMLAQGLAATGGCTTDELDMLQRRLLEYYADHIAVETAPFPDCLAALDSLAACGVRLAVVTNKTEALAKKLIAALGLSERFVTIIGGDTLGHGRGKPSPAPIHEMIARLGGGTAAFVGDSIYDVEAAKAAGVPVVACSFGFLDRPVADLGADAIIDGYAELVPTLKRLAAR</sequence>
<name>A0A502CHH0_9SPHN</name>
<dbReference type="InterPro" id="IPR037512">
    <property type="entry name" value="PGPase_prok"/>
</dbReference>
<dbReference type="InterPro" id="IPR006439">
    <property type="entry name" value="HAD-SF_hydro_IA"/>
</dbReference>
<feature type="binding site" evidence="10">
    <location>
        <position position="19"/>
    </location>
    <ligand>
        <name>Mg(2+)</name>
        <dbReference type="ChEBI" id="CHEBI:18420"/>
    </ligand>
</feature>
<comment type="pathway">
    <text evidence="3 10">Organic acid metabolism; glycolate biosynthesis; glycolate from 2-phosphoglycolate: step 1/1.</text>
</comment>
<dbReference type="PANTHER" id="PTHR43434:SF1">
    <property type="entry name" value="PHOSPHOGLYCOLATE PHOSPHATASE"/>
    <property type="match status" value="1"/>
</dbReference>
<dbReference type="OrthoDB" id="9793014at2"/>
<evidence type="ECO:0000256" key="3">
    <source>
        <dbReference type="ARBA" id="ARBA00004818"/>
    </source>
</evidence>
<dbReference type="RefSeq" id="WP_140871523.1">
    <property type="nucleotide sequence ID" value="NZ_RCZK01000007.1"/>
</dbReference>
<comment type="caution">
    <text evidence="11">The sequence shown here is derived from an EMBL/GenBank/DDBJ whole genome shotgun (WGS) entry which is preliminary data.</text>
</comment>
<comment type="similarity">
    <text evidence="4 10">Belongs to the HAD-like hydrolase superfamily. CbbY/CbbZ/Gph/YieH family.</text>
</comment>
<keyword evidence="6 10" id="KW-0479">Metal-binding</keyword>
<evidence type="ECO:0000256" key="1">
    <source>
        <dbReference type="ARBA" id="ARBA00000830"/>
    </source>
</evidence>
<dbReference type="GO" id="GO:0005829">
    <property type="term" value="C:cytosol"/>
    <property type="evidence" value="ECO:0007669"/>
    <property type="project" value="TreeGrafter"/>
</dbReference>
<dbReference type="Gene3D" id="1.10.150.240">
    <property type="entry name" value="Putative phosphatase, domain 2"/>
    <property type="match status" value="1"/>
</dbReference>
<comment type="cofactor">
    <cofactor evidence="2 10">
        <name>Mg(2+)</name>
        <dbReference type="ChEBI" id="CHEBI:18420"/>
    </cofactor>
</comment>
<keyword evidence="12" id="KW-1185">Reference proteome</keyword>
<dbReference type="GO" id="GO:0046872">
    <property type="term" value="F:metal ion binding"/>
    <property type="evidence" value="ECO:0007669"/>
    <property type="project" value="UniProtKB-KW"/>
</dbReference>
<evidence type="ECO:0000313" key="12">
    <source>
        <dbReference type="Proteomes" id="UP000318413"/>
    </source>
</evidence>
<evidence type="ECO:0000256" key="8">
    <source>
        <dbReference type="ARBA" id="ARBA00022842"/>
    </source>
</evidence>
<dbReference type="SUPFAM" id="SSF56784">
    <property type="entry name" value="HAD-like"/>
    <property type="match status" value="1"/>
</dbReference>
<accession>A0A502CHH0</accession>
<proteinExistence type="inferred from homology"/>
<evidence type="ECO:0000256" key="7">
    <source>
        <dbReference type="ARBA" id="ARBA00022801"/>
    </source>
</evidence>
<evidence type="ECO:0000256" key="4">
    <source>
        <dbReference type="ARBA" id="ARBA00006171"/>
    </source>
</evidence>
<evidence type="ECO:0000256" key="5">
    <source>
        <dbReference type="ARBA" id="ARBA00013078"/>
    </source>
</evidence>
<organism evidence="11 12">
    <name type="scientific">Sphingomonas oligophenolica</name>
    <dbReference type="NCBI Taxonomy" id="301154"/>
    <lineage>
        <taxon>Bacteria</taxon>
        <taxon>Pseudomonadati</taxon>
        <taxon>Pseudomonadota</taxon>
        <taxon>Alphaproteobacteria</taxon>
        <taxon>Sphingomonadales</taxon>
        <taxon>Sphingomonadaceae</taxon>
        <taxon>Sphingomonas</taxon>
    </lineage>
</organism>
<dbReference type="Pfam" id="PF13419">
    <property type="entry name" value="HAD_2"/>
    <property type="match status" value="1"/>
</dbReference>
<feature type="active site" description="Nucleophile" evidence="10">
    <location>
        <position position="17"/>
    </location>
</feature>
<gene>
    <name evidence="11" type="ORF">EAH84_10035</name>
</gene>
<evidence type="ECO:0000313" key="11">
    <source>
        <dbReference type="EMBL" id="TPG12090.1"/>
    </source>
</evidence>
<dbReference type="GO" id="GO:0046295">
    <property type="term" value="P:glycolate biosynthetic process"/>
    <property type="evidence" value="ECO:0007669"/>
    <property type="project" value="UniProtKB-UniRule"/>
</dbReference>
<keyword evidence="7 10" id="KW-0378">Hydrolase</keyword>
<dbReference type="GO" id="GO:0006281">
    <property type="term" value="P:DNA repair"/>
    <property type="evidence" value="ECO:0007669"/>
    <property type="project" value="TreeGrafter"/>
</dbReference>
<dbReference type="Gene3D" id="3.40.50.1000">
    <property type="entry name" value="HAD superfamily/HAD-like"/>
    <property type="match status" value="1"/>
</dbReference>
<dbReference type="NCBIfam" id="TIGR01549">
    <property type="entry name" value="HAD-SF-IA-v1"/>
    <property type="match status" value="1"/>
</dbReference>
<dbReference type="PANTHER" id="PTHR43434">
    <property type="entry name" value="PHOSPHOGLYCOLATE PHOSPHATASE"/>
    <property type="match status" value="1"/>
</dbReference>
<dbReference type="SFLD" id="SFLDG01129">
    <property type="entry name" value="C1.5:_HAD__Beta-PGM__Phosphata"/>
    <property type="match status" value="1"/>
</dbReference>
<dbReference type="EMBL" id="RCZK01000007">
    <property type="protein sequence ID" value="TPG12090.1"/>
    <property type="molecule type" value="Genomic_DNA"/>
</dbReference>
<comment type="catalytic activity">
    <reaction evidence="1 10">
        <text>2-phosphoglycolate + H2O = glycolate + phosphate</text>
        <dbReference type="Rhea" id="RHEA:14369"/>
        <dbReference type="ChEBI" id="CHEBI:15377"/>
        <dbReference type="ChEBI" id="CHEBI:29805"/>
        <dbReference type="ChEBI" id="CHEBI:43474"/>
        <dbReference type="ChEBI" id="CHEBI:58033"/>
        <dbReference type="EC" id="3.1.3.18"/>
    </reaction>
</comment>
<dbReference type="AlphaFoldDB" id="A0A502CHH0"/>
<evidence type="ECO:0000256" key="6">
    <source>
        <dbReference type="ARBA" id="ARBA00022723"/>
    </source>
</evidence>
<dbReference type="GO" id="GO:0005975">
    <property type="term" value="P:carbohydrate metabolic process"/>
    <property type="evidence" value="ECO:0007669"/>
    <property type="project" value="InterPro"/>
</dbReference>
<dbReference type="EC" id="3.1.3.18" evidence="5 10"/>
<dbReference type="UniPathway" id="UPA00865">
    <property type="reaction ID" value="UER00834"/>
</dbReference>
<dbReference type="InterPro" id="IPR023214">
    <property type="entry name" value="HAD_sf"/>
</dbReference>
<dbReference type="SFLD" id="SFLDS00003">
    <property type="entry name" value="Haloacid_Dehalogenase"/>
    <property type="match status" value="1"/>
</dbReference>
<feature type="binding site" evidence="10">
    <location>
        <position position="178"/>
    </location>
    <ligand>
        <name>Mg(2+)</name>
        <dbReference type="ChEBI" id="CHEBI:18420"/>
    </ligand>
</feature>